<reference evidence="2" key="3">
    <citation type="submission" date="2021-05" db="UniProtKB">
        <authorList>
            <consortium name="EnsemblPlants"/>
        </authorList>
    </citation>
    <scope>IDENTIFICATION</scope>
    <source>
        <strain evidence="2">cv. B73</strain>
    </source>
</reference>
<reference evidence="2" key="2">
    <citation type="submission" date="2019-07" db="EMBL/GenBank/DDBJ databases">
        <authorList>
            <person name="Seetharam A."/>
            <person name="Woodhouse M."/>
            <person name="Cannon E."/>
        </authorList>
    </citation>
    <scope>NUCLEOTIDE SEQUENCE [LARGE SCALE GENOMIC DNA]</scope>
    <source>
        <strain evidence="2">cv. B73</strain>
    </source>
</reference>
<accession>A0A804M2U0</accession>
<dbReference type="Gramene" id="Zm00001eb054930_T001">
    <property type="protein sequence ID" value="Zm00001eb054930_P001"/>
    <property type="gene ID" value="Zm00001eb054930"/>
</dbReference>
<feature type="compositionally biased region" description="Basic residues" evidence="1">
    <location>
        <begin position="20"/>
        <end position="31"/>
    </location>
</feature>
<evidence type="ECO:0000313" key="2">
    <source>
        <dbReference type="EnsemblPlants" id="Zm00001eb054930_P001"/>
    </source>
</evidence>
<dbReference type="EnsemblPlants" id="Zm00001eb054930_T001">
    <property type="protein sequence ID" value="Zm00001eb054930_P001"/>
    <property type="gene ID" value="Zm00001eb054930"/>
</dbReference>
<organism evidence="2 3">
    <name type="scientific">Zea mays</name>
    <name type="common">Maize</name>
    <dbReference type="NCBI Taxonomy" id="4577"/>
    <lineage>
        <taxon>Eukaryota</taxon>
        <taxon>Viridiplantae</taxon>
        <taxon>Streptophyta</taxon>
        <taxon>Embryophyta</taxon>
        <taxon>Tracheophyta</taxon>
        <taxon>Spermatophyta</taxon>
        <taxon>Magnoliopsida</taxon>
        <taxon>Liliopsida</taxon>
        <taxon>Poales</taxon>
        <taxon>Poaceae</taxon>
        <taxon>PACMAD clade</taxon>
        <taxon>Panicoideae</taxon>
        <taxon>Andropogonodae</taxon>
        <taxon>Andropogoneae</taxon>
        <taxon>Tripsacinae</taxon>
        <taxon>Zea</taxon>
    </lineage>
</organism>
<keyword evidence="3" id="KW-1185">Reference proteome</keyword>
<reference evidence="3" key="1">
    <citation type="submission" date="2015-12" db="EMBL/GenBank/DDBJ databases">
        <title>Update maize B73 reference genome by single molecule sequencing technologies.</title>
        <authorList>
            <consortium name="Maize Genome Sequencing Project"/>
            <person name="Ware D."/>
        </authorList>
    </citation>
    <scope>NUCLEOTIDE SEQUENCE [LARGE SCALE GENOMIC DNA]</scope>
    <source>
        <strain evidence="3">cv. B73</strain>
    </source>
</reference>
<dbReference type="InParanoid" id="A0A804M2U0"/>
<feature type="compositionally biased region" description="Low complexity" evidence="1">
    <location>
        <begin position="116"/>
        <end position="129"/>
    </location>
</feature>
<evidence type="ECO:0000256" key="1">
    <source>
        <dbReference type="SAM" id="MobiDB-lite"/>
    </source>
</evidence>
<dbReference type="AlphaFoldDB" id="A0A804M2U0"/>
<feature type="region of interest" description="Disordered" evidence="1">
    <location>
        <begin position="1"/>
        <end position="35"/>
    </location>
</feature>
<protein>
    <submittedName>
        <fullName evidence="2">Uncharacterized protein</fullName>
    </submittedName>
</protein>
<feature type="region of interest" description="Disordered" evidence="1">
    <location>
        <begin position="104"/>
        <end position="129"/>
    </location>
</feature>
<dbReference type="Proteomes" id="UP000007305">
    <property type="component" value="Chromosome 1"/>
</dbReference>
<evidence type="ECO:0000313" key="3">
    <source>
        <dbReference type="Proteomes" id="UP000007305"/>
    </source>
</evidence>
<sequence>MSTARAQGSHQRRPEPPRVARGRLRHRRKPRPPPGVLFNHLQPALLLLIDVDACLLGVAPHCLRCHARAALLTGTKFGHGVDGIKEWILPKLPLGTAYYPKFGATNPLDNKDKSGAKSSFSPSSMTKKV</sequence>
<name>A0A804M2U0_MAIZE</name>
<proteinExistence type="predicted"/>